<reference evidence="2 3" key="1">
    <citation type="submission" date="2019-10" db="EMBL/GenBank/DDBJ databases">
        <title>Genomic analysis of Raineyella sp. CBA3103.</title>
        <authorList>
            <person name="Roh S.W."/>
        </authorList>
    </citation>
    <scope>NUCLEOTIDE SEQUENCE [LARGE SCALE GENOMIC DNA]</scope>
    <source>
        <strain evidence="2 3">CBA3103</strain>
    </source>
</reference>
<sequence length="798" mass="88921">MPLISPAASQPPSSSRTHALTISTDIPEVVGPPPLGGRLRDLLAGKKIVMTGATGFIGEQLLWKILTELPETTPAVLVRRKGSASARDRVITLVGKPIFRDLVKAAGSKAELVDSRIEVIEGDLPNVPPLPRDLDVVLHCAGDVSFDPPIDKAFATNTVGTRALMDAMLAAVTDDAGTLVKVPHYVHVSTAYTAGRRRGMIPEAQHVHDIDYDTETRWGLKLKETIELESRTPERLTRLRRQAERVHRKAGYLTTARDTEQRRRDWVHDKLVEAGTERARSLGWTDCYTLTKALGERVVADVGRDIRVSVVRPAIVESSLKYPYPGWIEGFKMADPIILAYGKGNMPELPASPDSVIDIVPCDMVVNATLAVCATEPQIGKPVFYHVNSGARNPLTFADLYDHVRRYFLDHPLSPGGRGAAHLPTWSFPGAQRVDQLLNTSTKAYQFADMALKVAPRVEIFRRLARDLDKGGEQIAFLRRYLTIYGEYLRSEVTYLDDNTLALHNELDPADLEAFAFDSSVYDWKDYIEDIHCPAVTKPVRRMEELKRRRSARPATYRELTAAKEPGTVLAAFDLDGTVLNSDVIRSYLWAKLPELGRWGRAKEVASLVRDLPGYLWTENRDRGAFLRSLYRRYRGADLAALEDFVDQELTEVIMDRLAPEAIRRIRDHREAGHVTILLTGTIRPFTRPLAPLFDEIVAADLATDEQGRCTGYLTGPPLVGESRPAWLRYYAATRGIDLKASYAYADSHADESMLRAVGNPVAVNPDVPLMRVAQADHWSIVEWSSHSAGSRNRPRGR</sequence>
<dbReference type="Gene3D" id="1.20.1440.100">
    <property type="entry name" value="SG protein - dephosphorylation function"/>
    <property type="match status" value="1"/>
</dbReference>
<dbReference type="InterPro" id="IPR036412">
    <property type="entry name" value="HAD-like_sf"/>
</dbReference>
<dbReference type="PANTHER" id="PTHR11011">
    <property type="entry name" value="MALE STERILITY PROTEIN 2-RELATED"/>
    <property type="match status" value="1"/>
</dbReference>
<dbReference type="InterPro" id="IPR023214">
    <property type="entry name" value="HAD_sf"/>
</dbReference>
<dbReference type="SUPFAM" id="SSF51735">
    <property type="entry name" value="NAD(P)-binding Rossmann-fold domains"/>
    <property type="match status" value="1"/>
</dbReference>
<evidence type="ECO:0000259" key="1">
    <source>
        <dbReference type="Pfam" id="PF07993"/>
    </source>
</evidence>
<dbReference type="GO" id="GO:0010345">
    <property type="term" value="P:suberin biosynthetic process"/>
    <property type="evidence" value="ECO:0007669"/>
    <property type="project" value="TreeGrafter"/>
</dbReference>
<dbReference type="InterPro" id="IPR036291">
    <property type="entry name" value="NAD(P)-bd_dom_sf"/>
</dbReference>
<dbReference type="GO" id="GO:0016787">
    <property type="term" value="F:hydrolase activity"/>
    <property type="evidence" value="ECO:0007669"/>
    <property type="project" value="UniProtKB-KW"/>
</dbReference>
<dbReference type="NCBIfam" id="TIGR01488">
    <property type="entry name" value="HAD-SF-IB"/>
    <property type="match status" value="1"/>
</dbReference>
<dbReference type="Pfam" id="PF07993">
    <property type="entry name" value="NAD_binding_4"/>
    <property type="match status" value="1"/>
</dbReference>
<dbReference type="EMBL" id="CP045725">
    <property type="protein sequence ID" value="QGF24504.1"/>
    <property type="molecule type" value="Genomic_DNA"/>
</dbReference>
<protein>
    <submittedName>
        <fullName evidence="2">HAD-IB family hydrolase</fullName>
    </submittedName>
</protein>
<dbReference type="NCBIfam" id="TIGR01490">
    <property type="entry name" value="HAD-SF-IB-hyp1"/>
    <property type="match status" value="1"/>
</dbReference>
<dbReference type="Gene3D" id="3.40.50.720">
    <property type="entry name" value="NAD(P)-binding Rossmann-like Domain"/>
    <property type="match status" value="1"/>
</dbReference>
<dbReference type="Pfam" id="PF12710">
    <property type="entry name" value="HAD"/>
    <property type="match status" value="1"/>
</dbReference>
<dbReference type="SUPFAM" id="SSF56784">
    <property type="entry name" value="HAD-like"/>
    <property type="match status" value="1"/>
</dbReference>
<dbReference type="InterPro" id="IPR013120">
    <property type="entry name" value="FAR_NAD-bd"/>
</dbReference>
<evidence type="ECO:0000313" key="3">
    <source>
        <dbReference type="Proteomes" id="UP000386847"/>
    </source>
</evidence>
<dbReference type="GO" id="GO:0080019">
    <property type="term" value="F:alcohol-forming very long-chain fatty acyl-CoA reductase activity"/>
    <property type="evidence" value="ECO:0007669"/>
    <property type="project" value="InterPro"/>
</dbReference>
<keyword evidence="3" id="KW-1185">Reference proteome</keyword>
<dbReference type="Proteomes" id="UP000386847">
    <property type="component" value="Chromosome"/>
</dbReference>
<dbReference type="AlphaFoldDB" id="A0A5Q2FG55"/>
<dbReference type="Gene3D" id="3.40.50.1000">
    <property type="entry name" value="HAD superfamily/HAD-like"/>
    <property type="match status" value="1"/>
</dbReference>
<dbReference type="GO" id="GO:0035336">
    <property type="term" value="P:long-chain fatty-acyl-CoA metabolic process"/>
    <property type="evidence" value="ECO:0007669"/>
    <property type="project" value="TreeGrafter"/>
</dbReference>
<organism evidence="2 3">
    <name type="scientific">Raineyella fluvialis</name>
    <dbReference type="NCBI Taxonomy" id="2662261"/>
    <lineage>
        <taxon>Bacteria</taxon>
        <taxon>Bacillati</taxon>
        <taxon>Actinomycetota</taxon>
        <taxon>Actinomycetes</taxon>
        <taxon>Propionibacteriales</taxon>
        <taxon>Propionibacteriaceae</taxon>
        <taxon>Raineyella</taxon>
    </lineage>
</organism>
<keyword evidence="2" id="KW-0378">Hydrolase</keyword>
<dbReference type="InterPro" id="IPR026055">
    <property type="entry name" value="FAR"/>
</dbReference>
<proteinExistence type="predicted"/>
<feature type="domain" description="Thioester reductase (TE)" evidence="1">
    <location>
        <begin position="51"/>
        <end position="369"/>
    </location>
</feature>
<dbReference type="PANTHER" id="PTHR11011:SF45">
    <property type="entry name" value="FATTY ACYL-COA REDUCTASE CG8306-RELATED"/>
    <property type="match status" value="1"/>
</dbReference>
<gene>
    <name evidence="2" type="ORF">Rai3103_13550</name>
</gene>
<evidence type="ECO:0000313" key="2">
    <source>
        <dbReference type="EMBL" id="QGF24504.1"/>
    </source>
</evidence>
<dbReference type="KEGG" id="rain:Rai3103_13550"/>
<dbReference type="InterPro" id="IPR006385">
    <property type="entry name" value="HAD_hydro_SerB1"/>
</dbReference>
<accession>A0A5Q2FG55</accession>
<name>A0A5Q2FG55_9ACTN</name>